<evidence type="ECO:0000256" key="3">
    <source>
        <dbReference type="SAM" id="SignalP"/>
    </source>
</evidence>
<organism evidence="4 5">
    <name type="scientific">Peptoniphilus grossensis</name>
    <dbReference type="NCBI Taxonomy" id="1465756"/>
    <lineage>
        <taxon>Bacteria</taxon>
        <taxon>Bacillati</taxon>
        <taxon>Bacillota</taxon>
        <taxon>Tissierellia</taxon>
        <taxon>Tissierellales</taxon>
        <taxon>Peptoniphilaceae</taxon>
        <taxon>Peptoniphilus</taxon>
    </lineage>
</organism>
<keyword evidence="5" id="KW-1185">Reference proteome</keyword>
<feature type="coiled-coil region" evidence="1">
    <location>
        <begin position="159"/>
        <end position="294"/>
    </location>
</feature>
<evidence type="ECO:0000256" key="1">
    <source>
        <dbReference type="SAM" id="Coils"/>
    </source>
</evidence>
<keyword evidence="1" id="KW-0175">Coiled coil</keyword>
<feature type="compositionally biased region" description="Acidic residues" evidence="2">
    <location>
        <begin position="357"/>
        <end position="370"/>
    </location>
</feature>
<reference evidence="4 5" key="1">
    <citation type="submission" date="2022-11" db="EMBL/GenBank/DDBJ databases">
        <title>The First Case of Preauricular Fistular Abscess Caused by Peptoniphilus grossensis.</title>
        <authorList>
            <person name="Byun J.-H."/>
        </authorList>
    </citation>
    <scope>NUCLEOTIDE SEQUENCE [LARGE SCALE GENOMIC DNA]</scope>
    <source>
        <strain evidence="4 5">GYB008</strain>
    </source>
</reference>
<comment type="caution">
    <text evidence="4">The sequence shown here is derived from an EMBL/GenBank/DDBJ whole genome shotgun (WGS) entry which is preliminary data.</text>
</comment>
<feature type="region of interest" description="Disordered" evidence="2">
    <location>
        <begin position="348"/>
        <end position="388"/>
    </location>
</feature>
<accession>A0ABU7X7J0</accession>
<evidence type="ECO:0000313" key="4">
    <source>
        <dbReference type="EMBL" id="MEF3317231.1"/>
    </source>
</evidence>
<feature type="compositionally biased region" description="Acidic residues" evidence="2">
    <location>
        <begin position="378"/>
        <end position="388"/>
    </location>
</feature>
<dbReference type="EMBL" id="JARBCY010000007">
    <property type="protein sequence ID" value="MEF3317231.1"/>
    <property type="molecule type" value="Genomic_DNA"/>
</dbReference>
<gene>
    <name evidence="4" type="ORF">PV361_00750</name>
</gene>
<sequence length="388" mass="42323">MKGKNKLVGVLAVTLLSNAAMPMVYAASETYSVPNTAVYAQANEAALEEANYKLDYLGDLIDGIEKIGDLTGQELGWLNELKEAYKAISKIVEGLEKGVGNIAELRAKVIPRIDLLINIAETITADATELVDSQQQAHIIIGFAVTRAVVKAIDPFETADELKKASNDLTAALDRARAVPKQTEDSVRTHYNLEKLNKAINDAKRARNKELRNKLDATKLAEVDMAIKKAENVKRNNKATVKEVGEAADELNAKIEEAYASIPEGERTASTSTKVDLEKDIKIAKNVRKELKGKVDSSVIKELNKAISSSERVLKNNRSTVNEVLEADKAIVEATNVAKEALNVVPEEPAVEPEAPVVEDENTEVEDNNIEVEQPTDNSDEVLVEVAE</sequence>
<evidence type="ECO:0000256" key="2">
    <source>
        <dbReference type="SAM" id="MobiDB-lite"/>
    </source>
</evidence>
<keyword evidence="3" id="KW-0732">Signal</keyword>
<dbReference type="Proteomes" id="UP001328425">
    <property type="component" value="Unassembled WGS sequence"/>
</dbReference>
<dbReference type="RefSeq" id="WP_332086569.1">
    <property type="nucleotide sequence ID" value="NZ_JARBCY010000007.1"/>
</dbReference>
<proteinExistence type="predicted"/>
<protein>
    <submittedName>
        <fullName evidence="4">cAMP factor family pore-forming toxin</fullName>
    </submittedName>
</protein>
<dbReference type="Pfam" id="PF07373">
    <property type="entry name" value="CAMP_factor"/>
    <property type="match status" value="1"/>
</dbReference>
<evidence type="ECO:0000313" key="5">
    <source>
        <dbReference type="Proteomes" id="UP001328425"/>
    </source>
</evidence>
<dbReference type="InterPro" id="IPR010860">
    <property type="entry name" value="CAMP_factor"/>
</dbReference>
<feature type="chain" id="PRO_5045884322" evidence="3">
    <location>
        <begin position="27"/>
        <end position="388"/>
    </location>
</feature>
<name>A0ABU7X7J0_9FIRM</name>
<feature type="signal peptide" evidence="3">
    <location>
        <begin position="1"/>
        <end position="26"/>
    </location>
</feature>